<dbReference type="InterPro" id="IPR001387">
    <property type="entry name" value="Cro/C1-type_HTH"/>
</dbReference>
<dbReference type="KEGG" id="gfl:GRFL_2767"/>
<dbReference type="Gene3D" id="1.10.260.40">
    <property type="entry name" value="lambda repressor-like DNA-binding domains"/>
    <property type="match status" value="1"/>
</dbReference>
<proteinExistence type="predicted"/>
<dbReference type="AlphaFoldDB" id="A0A1L7I7A7"/>
<organism evidence="2 3">
    <name type="scientific">Christiangramia flava JLT2011</name>
    <dbReference type="NCBI Taxonomy" id="1229726"/>
    <lineage>
        <taxon>Bacteria</taxon>
        <taxon>Pseudomonadati</taxon>
        <taxon>Bacteroidota</taxon>
        <taxon>Flavobacteriia</taxon>
        <taxon>Flavobacteriales</taxon>
        <taxon>Flavobacteriaceae</taxon>
        <taxon>Christiangramia</taxon>
    </lineage>
</organism>
<dbReference type="SUPFAM" id="SSF47413">
    <property type="entry name" value="lambda repressor-like DNA-binding domains"/>
    <property type="match status" value="1"/>
</dbReference>
<evidence type="ECO:0000313" key="2">
    <source>
        <dbReference type="EMBL" id="APU69491.1"/>
    </source>
</evidence>
<dbReference type="Pfam" id="PF01381">
    <property type="entry name" value="HTH_3"/>
    <property type="match status" value="1"/>
</dbReference>
<keyword evidence="3" id="KW-1185">Reference proteome</keyword>
<dbReference type="SMART" id="SM00530">
    <property type="entry name" value="HTH_XRE"/>
    <property type="match status" value="1"/>
</dbReference>
<sequence length="250" mass="29123">MSFFGKNIRKIRNVKKLSQQAFAELFDLKRATLGAYEEERSEPKLETIIKIANYFSITIDDLLTKELTINKLLKFKEDLPYSNSFYEDLMSRIPCIFPQTEFEYIRNYHQEEFINSLPCVKLPLQSTQKRRAFVISTSEMASKSSGIQPNDMVVGEWLDLENSENISTAPLVMVITEKRLILRNLTISGSKIVLSTQQPGYEDILLKKEEILELWEIKQIFMNQLPQPENDLKGKLSNLEEEINKLKKYL</sequence>
<accession>A0A1L7I7A7</accession>
<dbReference type="CDD" id="cd00093">
    <property type="entry name" value="HTH_XRE"/>
    <property type="match status" value="1"/>
</dbReference>
<dbReference type="RefSeq" id="WP_083645155.1">
    <property type="nucleotide sequence ID" value="NZ_AMRU01000015.1"/>
</dbReference>
<keyword evidence="1" id="KW-0238">DNA-binding</keyword>
<dbReference type="PANTHER" id="PTHR46558">
    <property type="entry name" value="TRACRIPTIONAL REGULATORY PROTEIN-RELATED-RELATED"/>
    <property type="match status" value="1"/>
</dbReference>
<dbReference type="Proteomes" id="UP000186230">
    <property type="component" value="Chromosome"/>
</dbReference>
<dbReference type="EMBL" id="CP016359">
    <property type="protein sequence ID" value="APU69491.1"/>
    <property type="molecule type" value="Genomic_DNA"/>
</dbReference>
<dbReference type="STRING" id="1229726.GRFL_2767"/>
<evidence type="ECO:0000313" key="3">
    <source>
        <dbReference type="Proteomes" id="UP000186230"/>
    </source>
</evidence>
<name>A0A1L7I7A7_9FLAO</name>
<dbReference type="OrthoDB" id="3831186at2"/>
<dbReference type="GO" id="GO:0003677">
    <property type="term" value="F:DNA binding"/>
    <property type="evidence" value="ECO:0007669"/>
    <property type="project" value="UniProtKB-KW"/>
</dbReference>
<evidence type="ECO:0000256" key="1">
    <source>
        <dbReference type="ARBA" id="ARBA00023125"/>
    </source>
</evidence>
<dbReference type="PANTHER" id="PTHR46558:SF11">
    <property type="entry name" value="HTH-TYPE TRANSCRIPTIONAL REGULATOR XRE"/>
    <property type="match status" value="1"/>
</dbReference>
<gene>
    <name evidence="2" type="ORF">GRFL_2767</name>
</gene>
<dbReference type="InterPro" id="IPR010982">
    <property type="entry name" value="Lambda_DNA-bd_dom_sf"/>
</dbReference>
<protein>
    <submittedName>
        <fullName evidence="2">Uncharacterized protein</fullName>
    </submittedName>
</protein>
<dbReference type="PROSITE" id="PS50943">
    <property type="entry name" value="HTH_CROC1"/>
    <property type="match status" value="1"/>
</dbReference>
<reference evidence="2 3" key="1">
    <citation type="submission" date="2016-07" db="EMBL/GenBank/DDBJ databases">
        <title>Multi-omics approach to identify versatile polysaccharide utilization systems of a marine flavobacterium Gramella flava.</title>
        <authorList>
            <person name="Tang K."/>
        </authorList>
    </citation>
    <scope>NUCLEOTIDE SEQUENCE [LARGE SCALE GENOMIC DNA]</scope>
    <source>
        <strain evidence="2 3">JLT2011</strain>
    </source>
</reference>